<keyword evidence="1" id="KW-0238">DNA-binding</keyword>
<protein>
    <recommendedName>
        <fullName evidence="2">HMG box domain-containing protein</fullName>
    </recommendedName>
</protein>
<keyword evidence="4" id="KW-1185">Reference proteome</keyword>
<dbReference type="AlphaFoldDB" id="A0A7D9DSX2"/>
<comment type="caution">
    <text evidence="3">The sequence shown here is derived from an EMBL/GenBank/DDBJ whole genome shotgun (WGS) entry which is preliminary data.</text>
</comment>
<feature type="domain" description="HMG box" evidence="2">
    <location>
        <begin position="142"/>
        <end position="209"/>
    </location>
</feature>
<dbReference type="SMART" id="SM00398">
    <property type="entry name" value="HMG"/>
    <property type="match status" value="2"/>
</dbReference>
<evidence type="ECO:0000256" key="1">
    <source>
        <dbReference type="ARBA" id="ARBA00023125"/>
    </source>
</evidence>
<dbReference type="Gene3D" id="1.10.30.10">
    <property type="entry name" value="High mobility group box domain"/>
    <property type="match status" value="2"/>
</dbReference>
<evidence type="ECO:0000313" key="4">
    <source>
        <dbReference type="Proteomes" id="UP001152795"/>
    </source>
</evidence>
<dbReference type="PROSITE" id="PS50118">
    <property type="entry name" value="HMG_BOX_2"/>
    <property type="match status" value="2"/>
</dbReference>
<dbReference type="InterPro" id="IPR036910">
    <property type="entry name" value="HMG_box_dom_sf"/>
</dbReference>
<dbReference type="Proteomes" id="UP001152795">
    <property type="component" value="Unassembled WGS sequence"/>
</dbReference>
<dbReference type="SUPFAM" id="SSF47095">
    <property type="entry name" value="HMG-box"/>
    <property type="match status" value="2"/>
</dbReference>
<dbReference type="EMBL" id="CACRXK020001972">
    <property type="protein sequence ID" value="CAB3992062.1"/>
    <property type="molecule type" value="Genomic_DNA"/>
</dbReference>
<dbReference type="InterPro" id="IPR009071">
    <property type="entry name" value="HMG_box_dom"/>
</dbReference>
<dbReference type="GO" id="GO:0006357">
    <property type="term" value="P:regulation of transcription by RNA polymerase II"/>
    <property type="evidence" value="ECO:0007669"/>
    <property type="project" value="TreeGrafter"/>
</dbReference>
<accession>A0A7D9DSX2</accession>
<organism evidence="3 4">
    <name type="scientific">Paramuricea clavata</name>
    <name type="common">Red gorgonian</name>
    <name type="synonym">Violescent sea-whip</name>
    <dbReference type="NCBI Taxonomy" id="317549"/>
    <lineage>
        <taxon>Eukaryota</taxon>
        <taxon>Metazoa</taxon>
        <taxon>Cnidaria</taxon>
        <taxon>Anthozoa</taxon>
        <taxon>Octocorallia</taxon>
        <taxon>Malacalcyonacea</taxon>
        <taxon>Plexauridae</taxon>
        <taxon>Paramuricea</taxon>
    </lineage>
</organism>
<dbReference type="InterPro" id="IPR050342">
    <property type="entry name" value="HMGB"/>
</dbReference>
<sequence>MLSFWAYCARSWDRFLQQSVGRYAAVTQVRYAKAKAFPGMPEKPKRPPSSWVLFLTERRNELKRQPEYEDLSLMEMSKRISEEWRGFDELEKLPYKDKYEESLGDYKRRIKEYQVNLSPEDKRALRRIKSDMRAYEKEHPKPKYPGNGYISFVKSCFRENPRSKDEDMKDFIRDCAQRWQNLDEETKLRLNEQASPLMRKYREELREWKDKYEAWRSDASSN</sequence>
<dbReference type="GO" id="GO:0003677">
    <property type="term" value="F:DNA binding"/>
    <property type="evidence" value="ECO:0007669"/>
    <property type="project" value="UniProtKB-UniRule"/>
</dbReference>
<dbReference type="GO" id="GO:0005634">
    <property type="term" value="C:nucleus"/>
    <property type="evidence" value="ECO:0007669"/>
    <property type="project" value="UniProtKB-UniRule"/>
</dbReference>
<evidence type="ECO:0000313" key="3">
    <source>
        <dbReference type="EMBL" id="CAB3992062.1"/>
    </source>
</evidence>
<dbReference type="Pfam" id="PF09011">
    <property type="entry name" value="HMG_box_2"/>
    <property type="match status" value="2"/>
</dbReference>
<name>A0A7D9DSX2_PARCT</name>
<dbReference type="PANTHER" id="PTHR48112:SF22">
    <property type="entry name" value="MITOCHONDRIAL TRANSCRIPTION FACTOR A, ISOFORM B"/>
    <property type="match status" value="1"/>
</dbReference>
<reference evidence="3" key="1">
    <citation type="submission" date="2020-04" db="EMBL/GenBank/DDBJ databases">
        <authorList>
            <person name="Alioto T."/>
            <person name="Alioto T."/>
            <person name="Gomez Garrido J."/>
        </authorList>
    </citation>
    <scope>NUCLEOTIDE SEQUENCE</scope>
    <source>
        <strain evidence="3">A484AB</strain>
    </source>
</reference>
<dbReference type="OrthoDB" id="5550281at2759"/>
<proteinExistence type="predicted"/>
<gene>
    <name evidence="3" type="ORF">PACLA_8A034188</name>
</gene>
<feature type="domain" description="HMG box" evidence="2">
    <location>
        <begin position="44"/>
        <end position="114"/>
    </location>
</feature>
<dbReference type="PANTHER" id="PTHR48112">
    <property type="entry name" value="HIGH MOBILITY GROUP PROTEIN DSP1"/>
    <property type="match status" value="1"/>
</dbReference>
<evidence type="ECO:0000259" key="2">
    <source>
        <dbReference type="PROSITE" id="PS50118"/>
    </source>
</evidence>